<evidence type="ECO:0000313" key="2">
    <source>
        <dbReference type="EMBL" id="KZP03889.1"/>
    </source>
</evidence>
<evidence type="ECO:0000256" key="1">
    <source>
        <dbReference type="SAM" id="MobiDB-lite"/>
    </source>
</evidence>
<dbReference type="AlphaFoldDB" id="A0A167UFA4"/>
<accession>A0A167UFA4</accession>
<dbReference type="Proteomes" id="UP000076532">
    <property type="component" value="Unassembled WGS sequence"/>
</dbReference>
<reference evidence="2 3" key="1">
    <citation type="journal article" date="2016" name="Mol. Biol. Evol.">
        <title>Comparative Genomics of Early-Diverging Mushroom-Forming Fungi Provides Insights into the Origins of Lignocellulose Decay Capabilities.</title>
        <authorList>
            <person name="Nagy L.G."/>
            <person name="Riley R."/>
            <person name="Tritt A."/>
            <person name="Adam C."/>
            <person name="Daum C."/>
            <person name="Floudas D."/>
            <person name="Sun H."/>
            <person name="Yadav J.S."/>
            <person name="Pangilinan J."/>
            <person name="Larsson K.H."/>
            <person name="Matsuura K."/>
            <person name="Barry K."/>
            <person name="Labutti K."/>
            <person name="Kuo R."/>
            <person name="Ohm R.A."/>
            <person name="Bhattacharya S.S."/>
            <person name="Shirouzu T."/>
            <person name="Yoshinaga Y."/>
            <person name="Martin F.M."/>
            <person name="Grigoriev I.V."/>
            <person name="Hibbett D.S."/>
        </authorList>
    </citation>
    <scope>NUCLEOTIDE SEQUENCE [LARGE SCALE GENOMIC DNA]</scope>
    <source>
        <strain evidence="2 3">CBS 109695</strain>
    </source>
</reference>
<dbReference type="EMBL" id="KV417987">
    <property type="protein sequence ID" value="KZP03889.1"/>
    <property type="molecule type" value="Genomic_DNA"/>
</dbReference>
<organism evidence="2 3">
    <name type="scientific">Athelia psychrophila</name>
    <dbReference type="NCBI Taxonomy" id="1759441"/>
    <lineage>
        <taxon>Eukaryota</taxon>
        <taxon>Fungi</taxon>
        <taxon>Dikarya</taxon>
        <taxon>Basidiomycota</taxon>
        <taxon>Agaricomycotina</taxon>
        <taxon>Agaricomycetes</taxon>
        <taxon>Agaricomycetidae</taxon>
        <taxon>Atheliales</taxon>
        <taxon>Atheliaceae</taxon>
        <taxon>Athelia</taxon>
    </lineage>
</organism>
<keyword evidence="3" id="KW-1185">Reference proteome</keyword>
<sequence length="65" mass="7016">MTPVRTPHLSWGSQLCSSGPRRESSRGLGLFGAQERTGKEGESLRFDLHTPLPTSCPLAPEAAPR</sequence>
<proteinExistence type="predicted"/>
<gene>
    <name evidence="2" type="ORF">FIBSPDRAFT_879036</name>
</gene>
<evidence type="ECO:0000313" key="3">
    <source>
        <dbReference type="Proteomes" id="UP000076532"/>
    </source>
</evidence>
<name>A0A167UFA4_9AGAM</name>
<feature type="region of interest" description="Disordered" evidence="1">
    <location>
        <begin position="1"/>
        <end position="65"/>
    </location>
</feature>
<protein>
    <submittedName>
        <fullName evidence="2">Uncharacterized protein</fullName>
    </submittedName>
</protein>
<feature type="compositionally biased region" description="Basic and acidic residues" evidence="1">
    <location>
        <begin position="36"/>
        <end position="48"/>
    </location>
</feature>